<reference evidence="1 2" key="1">
    <citation type="submission" date="2016-10" db="EMBL/GenBank/DDBJ databases">
        <authorList>
            <person name="de Groot N.N."/>
        </authorList>
    </citation>
    <scope>NUCLEOTIDE SEQUENCE [LARGE SCALE GENOMIC DNA]</scope>
    <source>
        <strain evidence="1 2">DSM 23126</strain>
    </source>
</reference>
<feature type="non-terminal residue" evidence="1">
    <location>
        <position position="1"/>
    </location>
</feature>
<protein>
    <submittedName>
        <fullName evidence="1">Malonate-semialdehyde dehydrogenase (Acetylating) / methylmalonate-semialdehyde dehydrogenase</fullName>
    </submittedName>
</protein>
<dbReference type="EMBL" id="FNNC01000001">
    <property type="protein sequence ID" value="SDW00053.1"/>
    <property type="molecule type" value="Genomic_DNA"/>
</dbReference>
<gene>
    <name evidence="1" type="ORF">SAMN05421781_0040</name>
</gene>
<evidence type="ECO:0000313" key="2">
    <source>
        <dbReference type="Proteomes" id="UP000199488"/>
    </source>
</evidence>
<sequence>MAFFPFSGWKDSFYGDLHANGKDGVEFYTRKKVVTARW</sequence>
<accession>A0A1H2PYW7</accession>
<keyword evidence="2" id="KW-1185">Reference proteome</keyword>
<dbReference type="AlphaFoldDB" id="A0A1H2PYW7"/>
<dbReference type="GO" id="GO:0016491">
    <property type="term" value="F:oxidoreductase activity"/>
    <property type="evidence" value="ECO:0007669"/>
    <property type="project" value="InterPro"/>
</dbReference>
<dbReference type="STRING" id="1122204.SAMN05421781_0040"/>
<dbReference type="SUPFAM" id="SSF53720">
    <property type="entry name" value="ALDH-like"/>
    <property type="match status" value="1"/>
</dbReference>
<name>A0A1H2PYW7_9BACI</name>
<dbReference type="Proteomes" id="UP000199488">
    <property type="component" value="Unassembled WGS sequence"/>
</dbReference>
<dbReference type="InterPro" id="IPR016161">
    <property type="entry name" value="Ald_DH/histidinol_DH"/>
</dbReference>
<organism evidence="1 2">
    <name type="scientific">Marinococcus luteus</name>
    <dbReference type="NCBI Taxonomy" id="1122204"/>
    <lineage>
        <taxon>Bacteria</taxon>
        <taxon>Bacillati</taxon>
        <taxon>Bacillota</taxon>
        <taxon>Bacilli</taxon>
        <taxon>Bacillales</taxon>
        <taxon>Bacillaceae</taxon>
        <taxon>Marinococcus</taxon>
    </lineage>
</organism>
<proteinExistence type="predicted"/>
<evidence type="ECO:0000313" key="1">
    <source>
        <dbReference type="EMBL" id="SDW00053.1"/>
    </source>
</evidence>